<comment type="caution">
    <text evidence="2">The sequence shown here is derived from an EMBL/GenBank/DDBJ whole genome shotgun (WGS) entry which is preliminary data.</text>
</comment>
<keyword evidence="3" id="KW-1185">Reference proteome</keyword>
<sequence length="741" mass="79954">MRVASIEIFIGAPIEHASERAVLARAVEFLTAQGIPAVILANVNFGGRQIDLVIGLDQRALVVESKGFMSAVRGEENGDWHVGRASGRWKEIPNLYVQALAEKNALRDAMAAFAGTAVPYPYAALVFVPAIPVGSTVPKGDFKVSVCGLDALPAFITSAAAQRGWSLDRWRAFAAHRRLIAVPSLDAALSPELLDAERLLNAYSEAFTLTYGPLASAMVPVSCVHDGETLASDIVAERGIAGGNLLLMGASGCGKSLLSYTGALIALARGDVPIVIPAKDFEGNLREVANREATLLDARSAVALIRAAGLLDRPLLLVVDGYNECTPSERQRLTRSIAAAVKRYDATVVISSRIELERKDLLPVDTYGVQAPDMKTKQAIARQAAGNGSAEAFSELLDTVGSGLEARMVGQLGQNLPAGTTKYGLFDAYVRERLGPAASDGIRALSRIAGMMTDRVSFGLSVRDLDRLSDREGVSGALLQTLQVVNLLDKRGDRLSFSHEMFLNVFGAEAILRRAGDNPDAVVSALRLSRHLEMKPFVLGAIDDDGLRRQVLSKLSDVWIVSACLAGQFGGDARLWANQRCDDVLSRAGQEIETVRFDLSKDIAWNVLSKPETLQEWTDQDRSVLGAIARELVAGRRLDQVLDLVGKMDDRLAEEYNRLFDEAKKQKINLRSGLYAMSYTGFGGCEIGLACICNPINSGHLYSGPNIAAEANLRERLGSENIEPRPGRLAHRARQIFPAGR</sequence>
<protein>
    <recommendedName>
        <fullName evidence="1">NERD domain-containing protein</fullName>
    </recommendedName>
</protein>
<proteinExistence type="predicted"/>
<feature type="domain" description="NERD" evidence="1">
    <location>
        <begin position="18"/>
        <end position="114"/>
    </location>
</feature>
<dbReference type="InterPro" id="IPR011528">
    <property type="entry name" value="NERD"/>
</dbReference>
<organism evidence="2 3">
    <name type="scientific">Mesorhizobium temperatum</name>
    <dbReference type="NCBI Taxonomy" id="241416"/>
    <lineage>
        <taxon>Bacteria</taxon>
        <taxon>Pseudomonadati</taxon>
        <taxon>Pseudomonadota</taxon>
        <taxon>Alphaproteobacteria</taxon>
        <taxon>Hyphomicrobiales</taxon>
        <taxon>Phyllobacteriaceae</taxon>
        <taxon>Mesorhizobium</taxon>
    </lineage>
</organism>
<evidence type="ECO:0000313" key="3">
    <source>
        <dbReference type="Proteomes" id="UP000216442"/>
    </source>
</evidence>
<dbReference type="InterPro" id="IPR027417">
    <property type="entry name" value="P-loop_NTPase"/>
</dbReference>
<dbReference type="AlphaFoldDB" id="A0A271LBL1"/>
<evidence type="ECO:0000313" key="2">
    <source>
        <dbReference type="EMBL" id="PAQ05483.1"/>
    </source>
</evidence>
<dbReference type="Gene3D" id="3.40.50.300">
    <property type="entry name" value="P-loop containing nucleotide triphosphate hydrolases"/>
    <property type="match status" value="1"/>
</dbReference>
<dbReference type="Proteomes" id="UP000216442">
    <property type="component" value="Unassembled WGS sequence"/>
</dbReference>
<dbReference type="EMBL" id="NPKJ01000072">
    <property type="protein sequence ID" value="PAQ05483.1"/>
    <property type="molecule type" value="Genomic_DNA"/>
</dbReference>
<dbReference type="SUPFAM" id="SSF52540">
    <property type="entry name" value="P-loop containing nucleoside triphosphate hydrolases"/>
    <property type="match status" value="1"/>
</dbReference>
<accession>A0A271LBL1</accession>
<name>A0A271LBL1_9HYPH</name>
<dbReference type="Pfam" id="PF08378">
    <property type="entry name" value="NERD"/>
    <property type="match status" value="1"/>
</dbReference>
<evidence type="ECO:0000259" key="1">
    <source>
        <dbReference type="Pfam" id="PF08378"/>
    </source>
</evidence>
<reference evidence="2 3" key="1">
    <citation type="submission" date="2017-08" db="EMBL/GenBank/DDBJ databases">
        <title>Mesorhizobium wenxinae sp. nov., a novel rhizobial species isolated from root nodules of chickpea (Cicer arietinum L.).</title>
        <authorList>
            <person name="Zhang J."/>
        </authorList>
    </citation>
    <scope>NUCLEOTIDE SEQUENCE [LARGE SCALE GENOMIC DNA]</scope>
    <source>
        <strain evidence="2 3">SDW018</strain>
    </source>
</reference>
<gene>
    <name evidence="2" type="ORF">CIT26_30775</name>
</gene>